<organism evidence="2 3">
    <name type="scientific">Candidimonas nitroreducens</name>
    <dbReference type="NCBI Taxonomy" id="683354"/>
    <lineage>
        <taxon>Bacteria</taxon>
        <taxon>Pseudomonadati</taxon>
        <taxon>Pseudomonadota</taxon>
        <taxon>Betaproteobacteria</taxon>
        <taxon>Burkholderiales</taxon>
        <taxon>Alcaligenaceae</taxon>
        <taxon>Candidimonas</taxon>
    </lineage>
</organism>
<reference evidence="3" key="1">
    <citation type="submission" date="2017-06" db="EMBL/GenBank/DDBJ databases">
        <title>Herbaspirillum phytohormonus sp. nov., isolated from the root nodule of Robinia pseudoacacia in lead-zinc mine.</title>
        <authorList>
            <person name="Fan M."/>
            <person name="Lin Y."/>
        </authorList>
    </citation>
    <scope>NUCLEOTIDE SEQUENCE [LARGE SCALE GENOMIC DNA]</scope>
    <source>
        <strain evidence="3">SC-089</strain>
    </source>
</reference>
<name>A0A225MWA8_9BURK</name>
<dbReference type="Proteomes" id="UP000214603">
    <property type="component" value="Unassembled WGS sequence"/>
</dbReference>
<protein>
    <recommendedName>
        <fullName evidence="4">StbC</fullName>
    </recommendedName>
</protein>
<comment type="caution">
    <text evidence="2">The sequence shown here is derived from an EMBL/GenBank/DDBJ whole genome shotgun (WGS) entry which is preliminary data.</text>
</comment>
<keyword evidence="1" id="KW-0812">Transmembrane</keyword>
<accession>A0A225MWA8</accession>
<evidence type="ECO:0008006" key="4">
    <source>
        <dbReference type="Google" id="ProtNLM"/>
    </source>
</evidence>
<keyword evidence="1" id="KW-0472">Membrane</keyword>
<evidence type="ECO:0000313" key="3">
    <source>
        <dbReference type="Proteomes" id="UP000214603"/>
    </source>
</evidence>
<feature type="transmembrane region" description="Helical" evidence="1">
    <location>
        <begin position="120"/>
        <end position="147"/>
    </location>
</feature>
<dbReference type="AlphaFoldDB" id="A0A225MWA8"/>
<keyword evidence="3" id="KW-1185">Reference proteome</keyword>
<gene>
    <name evidence="2" type="ORF">CEY11_02040</name>
</gene>
<evidence type="ECO:0000313" key="2">
    <source>
        <dbReference type="EMBL" id="OWT65548.1"/>
    </source>
</evidence>
<sequence>MESNSSPSQAAGNARTKLDLLYHEVLGDVVGLVDRLEVTTQSLDAAQTHMQALSDAQQILPQQLARHLTDVMQAAAKPINQQSQQALQAMLSATNTRLDLLAQDAARYARIAHQSARRMALIAVVVGSAAGVLGGLLAGLALGQWLIS</sequence>
<dbReference type="EMBL" id="NJIH01000002">
    <property type="protein sequence ID" value="OWT65548.1"/>
    <property type="molecule type" value="Genomic_DNA"/>
</dbReference>
<dbReference type="RefSeq" id="WP_088601698.1">
    <property type="nucleotide sequence ID" value="NZ_NJIH01000002.1"/>
</dbReference>
<keyword evidence="1" id="KW-1133">Transmembrane helix</keyword>
<evidence type="ECO:0000256" key="1">
    <source>
        <dbReference type="SAM" id="Phobius"/>
    </source>
</evidence>
<proteinExistence type="predicted"/>
<dbReference type="OrthoDB" id="8687372at2"/>